<keyword evidence="1" id="KW-0472">Membrane</keyword>
<feature type="transmembrane region" description="Helical" evidence="1">
    <location>
        <begin position="7"/>
        <end position="25"/>
    </location>
</feature>
<protein>
    <submittedName>
        <fullName evidence="2">Uncharacterized protein</fullName>
    </submittedName>
</protein>
<sequence>MKRIFRGIVGIAAGIIIGSSFFVMTSSKQNQFEISTNYVTPDASQTTLVATEGHSVAVQNEGTTTHKVTTKVRVQKINQPKHHIPFSRQ</sequence>
<name>A0A4V3A3F6_9LACO</name>
<dbReference type="RefSeq" id="WP_010619032.1">
    <property type="nucleotide sequence ID" value="NZ_PUFO01000076.1"/>
</dbReference>
<organism evidence="2 3">
    <name type="scientific">Secundilactobacillus malefermentans</name>
    <dbReference type="NCBI Taxonomy" id="176292"/>
    <lineage>
        <taxon>Bacteria</taxon>
        <taxon>Bacillati</taxon>
        <taxon>Bacillota</taxon>
        <taxon>Bacilli</taxon>
        <taxon>Lactobacillales</taxon>
        <taxon>Lactobacillaceae</taxon>
        <taxon>Secundilactobacillus</taxon>
    </lineage>
</organism>
<dbReference type="Proteomes" id="UP000294854">
    <property type="component" value="Unassembled WGS sequence"/>
</dbReference>
<evidence type="ECO:0000256" key="1">
    <source>
        <dbReference type="SAM" id="Phobius"/>
    </source>
</evidence>
<dbReference type="AlphaFoldDB" id="A0A4V3A3F6"/>
<evidence type="ECO:0000313" key="2">
    <source>
        <dbReference type="EMBL" id="TDG74418.1"/>
    </source>
</evidence>
<keyword evidence="3" id="KW-1185">Reference proteome</keyword>
<keyword evidence="1" id="KW-1133">Transmembrane helix</keyword>
<proteinExistence type="predicted"/>
<reference evidence="2 3" key="1">
    <citation type="journal article" date="2019" name="Appl. Microbiol. Biotechnol.">
        <title>Uncovering carbohydrate metabolism through a genotype-phenotype association study of 56 lactic acid bacteria genomes.</title>
        <authorList>
            <person name="Buron-Moles G."/>
            <person name="Chailyan A."/>
            <person name="Dolejs I."/>
            <person name="Forster J."/>
            <person name="Miks M.H."/>
        </authorList>
    </citation>
    <scope>NUCLEOTIDE SEQUENCE [LARGE SCALE GENOMIC DNA]</scope>
    <source>
        <strain evidence="2 3">ATCC 49373</strain>
    </source>
</reference>
<evidence type="ECO:0000313" key="3">
    <source>
        <dbReference type="Proteomes" id="UP000294854"/>
    </source>
</evidence>
<keyword evidence="1" id="KW-0812">Transmembrane</keyword>
<accession>A0A4V3A3F6</accession>
<gene>
    <name evidence="2" type="ORF">C5L31_000065</name>
</gene>
<comment type="caution">
    <text evidence="2">The sequence shown here is derived from an EMBL/GenBank/DDBJ whole genome shotgun (WGS) entry which is preliminary data.</text>
</comment>
<dbReference type="EMBL" id="PUFO01000076">
    <property type="protein sequence ID" value="TDG74418.1"/>
    <property type="molecule type" value="Genomic_DNA"/>
</dbReference>